<dbReference type="EMBL" id="VTEG01000006">
    <property type="protein sequence ID" value="TYR99315.1"/>
    <property type="molecule type" value="Genomic_DNA"/>
</dbReference>
<dbReference type="Gene3D" id="2.160.20.80">
    <property type="entry name" value="E3 ubiquitin-protein ligase SopA"/>
    <property type="match status" value="1"/>
</dbReference>
<dbReference type="Pfam" id="PF13599">
    <property type="entry name" value="Pentapeptide_4"/>
    <property type="match status" value="1"/>
</dbReference>
<dbReference type="Pfam" id="PF00805">
    <property type="entry name" value="Pentapeptide"/>
    <property type="match status" value="1"/>
</dbReference>
<dbReference type="PANTHER" id="PTHR14136">
    <property type="entry name" value="BTB_POZ DOMAIN-CONTAINING PROTEIN KCTD9"/>
    <property type="match status" value="1"/>
</dbReference>
<proteinExistence type="predicted"/>
<dbReference type="InterPro" id="IPR000182">
    <property type="entry name" value="GNAT_dom"/>
</dbReference>
<dbReference type="SUPFAM" id="SSF141571">
    <property type="entry name" value="Pentapeptide repeat-like"/>
    <property type="match status" value="1"/>
</dbReference>
<comment type="caution">
    <text evidence="2">The sequence shown here is derived from an EMBL/GenBank/DDBJ whole genome shotgun (WGS) entry which is preliminary data.</text>
</comment>
<dbReference type="RefSeq" id="WP_148953903.1">
    <property type="nucleotide sequence ID" value="NZ_VTEG01000006.1"/>
</dbReference>
<organism evidence="2 3">
    <name type="scientific">Rossellomorea vietnamensis</name>
    <dbReference type="NCBI Taxonomy" id="218284"/>
    <lineage>
        <taxon>Bacteria</taxon>
        <taxon>Bacillati</taxon>
        <taxon>Bacillota</taxon>
        <taxon>Bacilli</taxon>
        <taxon>Bacillales</taxon>
        <taxon>Bacillaceae</taxon>
        <taxon>Rossellomorea</taxon>
    </lineage>
</organism>
<sequence>MNIYLERAVIDDADRLTDIMKRTFDEEAKRWLSHQEGVLDYNIQPPGYTSVVMTKYMINELEYFKIMMNEELVGGIILTITGNSYGRIDRIFIAPECQGKGVGTAAIRLVKEKYHRIRFWDLETSSRQRNNHHFYEKMGYKRVFQTEEEYCYKKAAVKNRPEANQHENREMPDSEFYSVNLSGSSFSNSNIEGTSFSNCNLSHSRFQNINLQNSLYADLNFSRSRFMLVNLGGVTFQDTTLEGEGSQVHFMRCDLKGTIITNSSLRNAEINDCNLSGMKINGILVEEMLEAYSKVNRIE</sequence>
<dbReference type="Gene3D" id="3.40.630.30">
    <property type="match status" value="1"/>
</dbReference>
<dbReference type="InterPro" id="IPR016181">
    <property type="entry name" value="Acyl_CoA_acyltransferase"/>
</dbReference>
<dbReference type="InterPro" id="IPR051082">
    <property type="entry name" value="Pentapeptide-BTB/POZ_domain"/>
</dbReference>
<protein>
    <submittedName>
        <fullName evidence="2">GNAT family N-acetyltransferase</fullName>
    </submittedName>
</protein>
<evidence type="ECO:0000313" key="3">
    <source>
        <dbReference type="Proteomes" id="UP000325182"/>
    </source>
</evidence>
<dbReference type="InterPro" id="IPR001646">
    <property type="entry name" value="5peptide_repeat"/>
</dbReference>
<reference evidence="2 3" key="1">
    <citation type="submission" date="2019-08" db="EMBL/GenBank/DDBJ databases">
        <title>Bacillus genomes from the desert of Cuatro Cienegas, Coahuila.</title>
        <authorList>
            <person name="Olmedo-Alvarez G."/>
        </authorList>
    </citation>
    <scope>NUCLEOTIDE SEQUENCE [LARGE SCALE GENOMIC DNA]</scope>
    <source>
        <strain evidence="2 3">CH128b_4D</strain>
    </source>
</reference>
<dbReference type="Proteomes" id="UP000325182">
    <property type="component" value="Unassembled WGS sequence"/>
</dbReference>
<dbReference type="AlphaFoldDB" id="A0A5D4ME62"/>
<feature type="domain" description="N-acetyltransferase" evidence="1">
    <location>
        <begin position="1"/>
        <end position="164"/>
    </location>
</feature>
<name>A0A5D4ME62_9BACI</name>
<dbReference type="GO" id="GO:0016747">
    <property type="term" value="F:acyltransferase activity, transferring groups other than amino-acyl groups"/>
    <property type="evidence" value="ECO:0007669"/>
    <property type="project" value="InterPro"/>
</dbReference>
<accession>A0A5D4ME62</accession>
<gene>
    <name evidence="2" type="ORF">FZC84_11200</name>
</gene>
<dbReference type="Pfam" id="PF00583">
    <property type="entry name" value="Acetyltransf_1"/>
    <property type="match status" value="1"/>
</dbReference>
<dbReference type="PANTHER" id="PTHR14136:SF17">
    <property type="entry name" value="BTB_POZ DOMAIN-CONTAINING PROTEIN KCTD9"/>
    <property type="match status" value="1"/>
</dbReference>
<evidence type="ECO:0000259" key="1">
    <source>
        <dbReference type="PROSITE" id="PS51186"/>
    </source>
</evidence>
<keyword evidence="2" id="KW-0808">Transferase</keyword>
<evidence type="ECO:0000313" key="2">
    <source>
        <dbReference type="EMBL" id="TYR99315.1"/>
    </source>
</evidence>
<dbReference type="PROSITE" id="PS51186">
    <property type="entry name" value="GNAT"/>
    <property type="match status" value="1"/>
</dbReference>
<dbReference type="CDD" id="cd04301">
    <property type="entry name" value="NAT_SF"/>
    <property type="match status" value="1"/>
</dbReference>
<dbReference type="SUPFAM" id="SSF55729">
    <property type="entry name" value="Acyl-CoA N-acyltransferases (Nat)"/>
    <property type="match status" value="1"/>
</dbReference>